<dbReference type="SUPFAM" id="SSF52964">
    <property type="entry name" value="TolB, N-terminal domain"/>
    <property type="match status" value="1"/>
</dbReference>
<evidence type="ECO:0000256" key="7">
    <source>
        <dbReference type="ARBA" id="ARBA00023139"/>
    </source>
</evidence>
<dbReference type="Gene3D" id="3.40.50.10610">
    <property type="entry name" value="ABC-type transport auxiliary lipoprotein component"/>
    <property type="match status" value="1"/>
</dbReference>
<dbReference type="InterPro" id="IPR005534">
    <property type="entry name" value="Curli_assmbl/transp-comp_CsgG"/>
</dbReference>
<evidence type="ECO:0000256" key="5">
    <source>
        <dbReference type="ARBA" id="ARBA00022729"/>
    </source>
</evidence>
<dbReference type="Pfam" id="PF03783">
    <property type="entry name" value="CsgG"/>
    <property type="match status" value="1"/>
</dbReference>
<dbReference type="PROSITE" id="PS51257">
    <property type="entry name" value="PROKAR_LIPOPROTEIN"/>
    <property type="match status" value="1"/>
</dbReference>
<evidence type="ECO:0000313" key="11">
    <source>
        <dbReference type="Proteomes" id="UP000439994"/>
    </source>
</evidence>
<evidence type="ECO:0000256" key="6">
    <source>
        <dbReference type="ARBA" id="ARBA00023136"/>
    </source>
</evidence>
<evidence type="ECO:0000256" key="4">
    <source>
        <dbReference type="ARBA" id="ARBA00022475"/>
    </source>
</evidence>
<evidence type="ECO:0000256" key="3">
    <source>
        <dbReference type="ARBA" id="ARBA00014028"/>
    </source>
</evidence>
<evidence type="ECO:0000256" key="1">
    <source>
        <dbReference type="ARBA" id="ARBA00003989"/>
    </source>
</evidence>
<dbReference type="OrthoDB" id="9793163at2"/>
<evidence type="ECO:0000256" key="2">
    <source>
        <dbReference type="ARBA" id="ARBA00008899"/>
    </source>
</evidence>
<dbReference type="RefSeq" id="WP_155695854.1">
    <property type="nucleotide sequence ID" value="NZ_WOCD01000003.1"/>
</dbReference>
<sequence>MKTKALSISMVATALFLAGCQSTPAPTVESPSVQTTSPILVNNEKTLKRVVAVSRFTNETKQGKNFFFTDKDGDVIGKQASDILSSRLASTGKFILLERQEYNKLIDESGFSPEAMDKVKADYLIVGSVSEFGRKNESDVGVFSRTNKQIATATVNVRLIDTSNGQIVYSEEGTGEAEVETSTTLGVGGRAGYDSSINDKAISAAISKMISDVVENLMDKPWRAYILDKQDDMLVISGGKSQGIEAGNNFEIFKRGKKVKNPQNGLMIELPGTKVGQLTVVQTVGKGDNEISLATFTSNNLNTKDLKNYYIMEEGKS</sequence>
<keyword evidence="4" id="KW-1003">Cell membrane</keyword>
<comment type="caution">
    <text evidence="10">The sequence shown here is derived from an EMBL/GenBank/DDBJ whole genome shotgun (WGS) entry which is preliminary data.</text>
</comment>
<dbReference type="PANTHER" id="PTHR41164">
    <property type="entry name" value="CURLI PRODUCTION ASSEMBLY/TRANSPORT COMPONENT CSGG"/>
    <property type="match status" value="1"/>
</dbReference>
<feature type="chain" id="PRO_5026876330" description="Curli production assembly/transport component CsgG" evidence="9">
    <location>
        <begin position="28"/>
        <end position="317"/>
    </location>
</feature>
<comment type="similarity">
    <text evidence="2">Belongs to the CsgG family.</text>
</comment>
<reference evidence="10 11" key="1">
    <citation type="submission" date="2019-11" db="EMBL/GenBank/DDBJ databases">
        <title>P. haliotis isolates from Z. marina roots.</title>
        <authorList>
            <person name="Cohen M."/>
            <person name="Jospin G."/>
            <person name="Eisen J.A."/>
            <person name="Coil D.A."/>
        </authorList>
    </citation>
    <scope>NUCLEOTIDE SEQUENCE [LARGE SCALE GENOMIC DNA]</scope>
    <source>
        <strain evidence="10 11">UCD-MCMsp1aY</strain>
    </source>
</reference>
<dbReference type="Proteomes" id="UP000439994">
    <property type="component" value="Unassembled WGS sequence"/>
</dbReference>
<evidence type="ECO:0000313" key="10">
    <source>
        <dbReference type="EMBL" id="MUH72698.1"/>
    </source>
</evidence>
<protein>
    <recommendedName>
        <fullName evidence="3">Curli production assembly/transport component CsgG</fullName>
    </recommendedName>
</protein>
<keyword evidence="11" id="KW-1185">Reference proteome</keyword>
<keyword evidence="7" id="KW-0564">Palmitate</keyword>
<keyword evidence="8" id="KW-0449">Lipoprotein</keyword>
<gene>
    <name evidence="10" type="ORF">GNP35_09480</name>
</gene>
<keyword evidence="6" id="KW-0472">Membrane</keyword>
<dbReference type="GO" id="GO:0030288">
    <property type="term" value="C:outer membrane-bounded periplasmic space"/>
    <property type="evidence" value="ECO:0007669"/>
    <property type="project" value="InterPro"/>
</dbReference>
<proteinExistence type="inferred from homology"/>
<organism evidence="10 11">
    <name type="scientific">Psychrosphaera haliotis</name>
    <dbReference type="NCBI Taxonomy" id="555083"/>
    <lineage>
        <taxon>Bacteria</taxon>
        <taxon>Pseudomonadati</taxon>
        <taxon>Pseudomonadota</taxon>
        <taxon>Gammaproteobacteria</taxon>
        <taxon>Alteromonadales</taxon>
        <taxon>Pseudoalteromonadaceae</taxon>
        <taxon>Psychrosphaera</taxon>
    </lineage>
</organism>
<dbReference type="AlphaFoldDB" id="A0A6N8F8X2"/>
<comment type="function">
    <text evidence="1">May be involved in the biogenesis of curli organelles.</text>
</comment>
<keyword evidence="5 9" id="KW-0732">Signal</keyword>
<feature type="signal peptide" evidence="9">
    <location>
        <begin position="1"/>
        <end position="27"/>
    </location>
</feature>
<name>A0A6N8F8X2_9GAMM</name>
<dbReference type="EMBL" id="WOCD01000003">
    <property type="protein sequence ID" value="MUH72698.1"/>
    <property type="molecule type" value="Genomic_DNA"/>
</dbReference>
<accession>A0A6N8F8X2</accession>
<dbReference type="PANTHER" id="PTHR41164:SF1">
    <property type="entry name" value="CURLI PRODUCTION ASSEMBLY_TRANSPORT COMPONENT CSGG"/>
    <property type="match status" value="1"/>
</dbReference>
<evidence type="ECO:0000256" key="9">
    <source>
        <dbReference type="SAM" id="SignalP"/>
    </source>
</evidence>
<evidence type="ECO:0000256" key="8">
    <source>
        <dbReference type="ARBA" id="ARBA00023288"/>
    </source>
</evidence>